<accession>A0A927BAB9</accession>
<protein>
    <submittedName>
        <fullName evidence="1">Uncharacterized protein</fullName>
    </submittedName>
</protein>
<comment type="caution">
    <text evidence="1">The sequence shown here is derived from an EMBL/GenBank/DDBJ whole genome shotgun (WGS) entry which is preliminary data.</text>
</comment>
<dbReference type="RefSeq" id="WP_191003282.1">
    <property type="nucleotide sequence ID" value="NZ_JACXAD010000001.1"/>
</dbReference>
<keyword evidence="2" id="KW-1185">Reference proteome</keyword>
<gene>
    <name evidence="1" type="ORF">IC235_00965</name>
</gene>
<dbReference type="AlphaFoldDB" id="A0A927BAB9"/>
<sequence>MIQELVIYTEKVLAAFKEHGLRPKDGLHVLVSFGVDGTPQLQEAALYRRTDASISEFLLSCARREQRAWMINTWKCLDAPEKEIHTVSPFCLAFKRATWVGGEEHRKKADDPKKQPLDQRIGRYFDRAILLLEPAEEREKQMSLQFKHFCQNDLPQMLTDLPEYSKLKETDYIVIYLGEPQATLADYEKTNNRYLRDNLFNTSERNTLPDAEGRIYGTSNFFNGYGDKKPFLIHQTAPFGTNSARSPAASGISNRISDADARWLNDFRLLADRNPRVLPNPLPVFVDADELNREVVAIFNEDPTTQPGYREIMERLVLGGHDLNNYYLLFYQRGEVKDFDYVSQFDIRLHDPVAGTDYWQVLDLFGINQVLKPATVFELQTQVLKIIFSNALVQVQKSGAWAYKYFDDIDPKYCSATTFRLVMQYREAWYDFVYKSRRQTITAAAWRDMLLSGILDDVVATDQYAGYRAKQKLNIYLSLNHLFDSSNSNFTEHAMPTYLPELRDSLSRLLADDAADQHLTTDEDFAFAAGQLIYYLLYQSKTEDKTNELLEPFLQKTNAALFKEALAQTIRRYKHAISFGNRRFRKLAGEVLGYEAQKSPKDLMPFILCGYFSPSGMFGKKPEALVTTTEAGTEETEA</sequence>
<dbReference type="Proteomes" id="UP000612233">
    <property type="component" value="Unassembled WGS sequence"/>
</dbReference>
<organism evidence="1 2">
    <name type="scientific">Hymenobacter montanus</name>
    <dbReference type="NCBI Taxonomy" id="2771359"/>
    <lineage>
        <taxon>Bacteria</taxon>
        <taxon>Pseudomonadati</taxon>
        <taxon>Bacteroidota</taxon>
        <taxon>Cytophagia</taxon>
        <taxon>Cytophagales</taxon>
        <taxon>Hymenobacteraceae</taxon>
        <taxon>Hymenobacter</taxon>
    </lineage>
</organism>
<evidence type="ECO:0000313" key="2">
    <source>
        <dbReference type="Proteomes" id="UP000612233"/>
    </source>
</evidence>
<evidence type="ECO:0000313" key="1">
    <source>
        <dbReference type="EMBL" id="MBD2766458.1"/>
    </source>
</evidence>
<name>A0A927BAB9_9BACT</name>
<reference evidence="1" key="1">
    <citation type="submission" date="2020-09" db="EMBL/GenBank/DDBJ databases">
        <authorList>
            <person name="Kim M.K."/>
        </authorList>
    </citation>
    <scope>NUCLEOTIDE SEQUENCE</scope>
    <source>
        <strain evidence="1">BT664</strain>
    </source>
</reference>
<proteinExistence type="predicted"/>
<dbReference type="EMBL" id="JACXAD010000001">
    <property type="protein sequence ID" value="MBD2766458.1"/>
    <property type="molecule type" value="Genomic_DNA"/>
</dbReference>